<name>B9XI33_PEDPL</name>
<protein>
    <submittedName>
        <fullName evidence="1">Uncharacterized protein</fullName>
    </submittedName>
</protein>
<dbReference type="AlphaFoldDB" id="B9XI33"/>
<keyword evidence="2" id="KW-1185">Reference proteome</keyword>
<dbReference type="Proteomes" id="UP000003688">
    <property type="component" value="Unassembled WGS sequence"/>
</dbReference>
<gene>
    <name evidence="1" type="ORF">Cflav_PD3496</name>
</gene>
<organism evidence="1 2">
    <name type="scientific">Pedosphaera parvula (strain Ellin514)</name>
    <dbReference type="NCBI Taxonomy" id="320771"/>
    <lineage>
        <taxon>Bacteria</taxon>
        <taxon>Pseudomonadati</taxon>
        <taxon>Verrucomicrobiota</taxon>
        <taxon>Pedosphaerae</taxon>
        <taxon>Pedosphaerales</taxon>
        <taxon>Pedosphaeraceae</taxon>
        <taxon>Pedosphaera</taxon>
    </lineage>
</organism>
<reference evidence="1 2" key="1">
    <citation type="journal article" date="2011" name="J. Bacteriol.">
        <title>Genome sequence of 'Pedosphaera parvula' Ellin514, an aerobic Verrucomicrobial isolate from pasture soil.</title>
        <authorList>
            <person name="Kant R."/>
            <person name="van Passel M.W."/>
            <person name="Sangwan P."/>
            <person name="Palva A."/>
            <person name="Lucas S."/>
            <person name="Copeland A."/>
            <person name="Lapidus A."/>
            <person name="Glavina Del Rio T."/>
            <person name="Dalin E."/>
            <person name="Tice H."/>
            <person name="Bruce D."/>
            <person name="Goodwin L."/>
            <person name="Pitluck S."/>
            <person name="Chertkov O."/>
            <person name="Larimer F.W."/>
            <person name="Land M.L."/>
            <person name="Hauser L."/>
            <person name="Brettin T.S."/>
            <person name="Detter J.C."/>
            <person name="Han S."/>
            <person name="de Vos W.M."/>
            <person name="Janssen P.H."/>
            <person name="Smidt H."/>
        </authorList>
    </citation>
    <scope>NUCLEOTIDE SEQUENCE [LARGE SCALE GENOMIC DNA]</scope>
    <source>
        <strain evidence="1 2">Ellin514</strain>
    </source>
</reference>
<dbReference type="EMBL" id="ABOX02000016">
    <property type="protein sequence ID" value="EEF60526.1"/>
    <property type="molecule type" value="Genomic_DNA"/>
</dbReference>
<proteinExistence type="predicted"/>
<accession>B9XI33</accession>
<comment type="caution">
    <text evidence="1">The sequence shown here is derived from an EMBL/GenBank/DDBJ whole genome shotgun (WGS) entry which is preliminary data.</text>
</comment>
<evidence type="ECO:0000313" key="1">
    <source>
        <dbReference type="EMBL" id="EEF60526.1"/>
    </source>
</evidence>
<evidence type="ECO:0000313" key="2">
    <source>
        <dbReference type="Proteomes" id="UP000003688"/>
    </source>
</evidence>
<sequence length="41" mass="4310">MALSDRPIILGPGAPVSELAYDALSTKTHLPSTIRVNFGLS</sequence>